<evidence type="ECO:0000313" key="6">
    <source>
        <dbReference type="EMBL" id="KIX13186.1"/>
    </source>
</evidence>
<dbReference type="SUPFAM" id="SSF52540">
    <property type="entry name" value="P-loop containing nucleoside triphosphate hydrolases"/>
    <property type="match status" value="1"/>
</dbReference>
<organism evidence="6 7">
    <name type="scientific">Dethiosulfatarculus sandiegensis</name>
    <dbReference type="NCBI Taxonomy" id="1429043"/>
    <lineage>
        <taxon>Bacteria</taxon>
        <taxon>Pseudomonadati</taxon>
        <taxon>Thermodesulfobacteriota</taxon>
        <taxon>Desulfarculia</taxon>
        <taxon>Desulfarculales</taxon>
        <taxon>Desulfarculaceae</taxon>
        <taxon>Dethiosulfatarculus</taxon>
    </lineage>
</organism>
<dbReference type="PROSITE" id="PS00211">
    <property type="entry name" value="ABC_TRANSPORTER_1"/>
    <property type="match status" value="1"/>
</dbReference>
<dbReference type="GO" id="GO:0055085">
    <property type="term" value="P:transmembrane transport"/>
    <property type="evidence" value="ECO:0007669"/>
    <property type="project" value="UniProtKB-ARBA"/>
</dbReference>
<dbReference type="GO" id="GO:0016887">
    <property type="term" value="F:ATP hydrolysis activity"/>
    <property type="evidence" value="ECO:0007669"/>
    <property type="project" value="InterPro"/>
</dbReference>
<dbReference type="PANTHER" id="PTHR43776">
    <property type="entry name" value="TRANSPORT ATP-BINDING PROTEIN"/>
    <property type="match status" value="1"/>
</dbReference>
<proteinExistence type="inferred from homology"/>
<dbReference type="CDD" id="cd03257">
    <property type="entry name" value="ABC_NikE_OppD_transporters"/>
    <property type="match status" value="1"/>
</dbReference>
<dbReference type="PROSITE" id="PS50893">
    <property type="entry name" value="ABC_TRANSPORTER_2"/>
    <property type="match status" value="1"/>
</dbReference>
<protein>
    <submittedName>
        <fullName evidence="6">Peptide ABC transporter substrate-binding protein</fullName>
    </submittedName>
</protein>
<dbReference type="AlphaFoldDB" id="A0A0D2JBN1"/>
<keyword evidence="2" id="KW-0813">Transport</keyword>
<dbReference type="NCBIfam" id="TIGR01727">
    <property type="entry name" value="oligo_HPY"/>
    <property type="match status" value="1"/>
</dbReference>
<dbReference type="FunFam" id="3.40.50.300:FF:000016">
    <property type="entry name" value="Oligopeptide ABC transporter ATP-binding component"/>
    <property type="match status" value="1"/>
</dbReference>
<evidence type="ECO:0000313" key="7">
    <source>
        <dbReference type="Proteomes" id="UP000032233"/>
    </source>
</evidence>
<accession>A0A0D2JBN1</accession>
<keyword evidence="4" id="KW-0067">ATP-binding</keyword>
<dbReference type="EMBL" id="AZAC01000017">
    <property type="protein sequence ID" value="KIX13186.1"/>
    <property type="molecule type" value="Genomic_DNA"/>
</dbReference>
<gene>
    <name evidence="6" type="ORF">X474_14695</name>
</gene>
<dbReference type="STRING" id="1429043.X474_14695"/>
<dbReference type="Proteomes" id="UP000032233">
    <property type="component" value="Unassembled WGS sequence"/>
</dbReference>
<comment type="similarity">
    <text evidence="1">Belongs to the ABC transporter superfamily.</text>
</comment>
<dbReference type="InterPro" id="IPR050319">
    <property type="entry name" value="ABC_transp_ATP-bind"/>
</dbReference>
<name>A0A0D2JBN1_9BACT</name>
<evidence type="ECO:0000256" key="2">
    <source>
        <dbReference type="ARBA" id="ARBA00022448"/>
    </source>
</evidence>
<evidence type="ECO:0000259" key="5">
    <source>
        <dbReference type="PROSITE" id="PS50893"/>
    </source>
</evidence>
<comment type="caution">
    <text evidence="6">The sequence shown here is derived from an EMBL/GenBank/DDBJ whole genome shotgun (WGS) entry which is preliminary data.</text>
</comment>
<dbReference type="Pfam" id="PF00005">
    <property type="entry name" value="ABC_tran"/>
    <property type="match status" value="1"/>
</dbReference>
<dbReference type="GO" id="GO:0005524">
    <property type="term" value="F:ATP binding"/>
    <property type="evidence" value="ECO:0007669"/>
    <property type="project" value="UniProtKB-KW"/>
</dbReference>
<dbReference type="PANTHER" id="PTHR43776:SF7">
    <property type="entry name" value="D,D-DIPEPTIDE TRANSPORT ATP-BINDING PROTEIN DDPF-RELATED"/>
    <property type="match status" value="1"/>
</dbReference>
<dbReference type="InterPro" id="IPR017871">
    <property type="entry name" value="ABC_transporter-like_CS"/>
</dbReference>
<dbReference type="Pfam" id="PF08352">
    <property type="entry name" value="oligo_HPY"/>
    <property type="match status" value="1"/>
</dbReference>
<keyword evidence="3" id="KW-0547">Nucleotide-binding</keyword>
<dbReference type="Gene3D" id="3.40.50.300">
    <property type="entry name" value="P-loop containing nucleotide triphosphate hydrolases"/>
    <property type="match status" value="1"/>
</dbReference>
<keyword evidence="7" id="KW-1185">Reference proteome</keyword>
<evidence type="ECO:0000256" key="1">
    <source>
        <dbReference type="ARBA" id="ARBA00005417"/>
    </source>
</evidence>
<sequence length="318" mass="34881">MLALEGLVKHFQVGTGFMAAQKQVVHAVDQVNLAVRQGEVMGLVGESGCGKSTLGQLALGLLKPDKGRILFQGREITGLSRKKMRDLRREMQIVFQDPVTSLNPRMTVESILSEPFKIHGLGSKRERAQKVARLMEDVGLRADQARRYPHQFSGGQRQRIGIARALALRPKLVVADEPVSALDVSIQAQVMNLLASLKKRFGLTYLFIAHDLSVVRHLSDRIAVMYLGKIVEISSAKGFGEGPIHPYTNALIQAAPVADPHIKQPPPPLIGDVASPINPPSGCRFHTRCPKAMDICSKEEPGLKEKEPGHFMACHLYA</sequence>
<reference evidence="6 7" key="1">
    <citation type="submission" date="2013-11" db="EMBL/GenBank/DDBJ databases">
        <title>Metagenomic analysis of a methanogenic consortium involved in long chain n-alkane degradation.</title>
        <authorList>
            <person name="Davidova I.A."/>
            <person name="Callaghan A.V."/>
            <person name="Wawrik B."/>
            <person name="Pruitt S."/>
            <person name="Marks C."/>
            <person name="Duncan K.E."/>
            <person name="Suflita J.M."/>
        </authorList>
    </citation>
    <scope>NUCLEOTIDE SEQUENCE [LARGE SCALE GENOMIC DNA]</scope>
    <source>
        <strain evidence="6 7">SPR</strain>
    </source>
</reference>
<feature type="domain" description="ABC transporter" evidence="5">
    <location>
        <begin position="2"/>
        <end position="252"/>
    </location>
</feature>
<dbReference type="GO" id="GO:0015833">
    <property type="term" value="P:peptide transport"/>
    <property type="evidence" value="ECO:0007669"/>
    <property type="project" value="InterPro"/>
</dbReference>
<dbReference type="PATRIC" id="fig|1429043.3.peg.3114"/>
<evidence type="ECO:0000256" key="4">
    <source>
        <dbReference type="ARBA" id="ARBA00022840"/>
    </source>
</evidence>
<dbReference type="InterPro" id="IPR003439">
    <property type="entry name" value="ABC_transporter-like_ATP-bd"/>
</dbReference>
<dbReference type="InterPro" id="IPR027417">
    <property type="entry name" value="P-loop_NTPase"/>
</dbReference>
<dbReference type="SMART" id="SM00382">
    <property type="entry name" value="AAA"/>
    <property type="match status" value="1"/>
</dbReference>
<dbReference type="InterPro" id="IPR003593">
    <property type="entry name" value="AAA+_ATPase"/>
</dbReference>
<dbReference type="InterPro" id="IPR013563">
    <property type="entry name" value="Oligopep_ABC_C"/>
</dbReference>
<evidence type="ECO:0000256" key="3">
    <source>
        <dbReference type="ARBA" id="ARBA00022741"/>
    </source>
</evidence>
<dbReference type="InParanoid" id="A0A0D2JBN1"/>